<evidence type="ECO:0000259" key="7">
    <source>
        <dbReference type="PROSITE" id="PS50865"/>
    </source>
</evidence>
<evidence type="ECO:0000256" key="2">
    <source>
        <dbReference type="ARBA" id="ARBA00022771"/>
    </source>
</evidence>
<feature type="compositionally biased region" description="Basic and acidic residues" evidence="6">
    <location>
        <begin position="483"/>
        <end position="495"/>
    </location>
</feature>
<keyword evidence="3" id="KW-0862">Zinc</keyword>
<dbReference type="Pfam" id="PF01753">
    <property type="entry name" value="zf-MYND"/>
    <property type="match status" value="1"/>
</dbReference>
<feature type="compositionally biased region" description="Basic and acidic residues" evidence="6">
    <location>
        <begin position="155"/>
        <end position="165"/>
    </location>
</feature>
<accession>A0ABP0F4L9</accession>
<dbReference type="InterPro" id="IPR002893">
    <property type="entry name" value="Znf_MYND"/>
</dbReference>
<comment type="caution">
    <text evidence="8">The sequence shown here is derived from an EMBL/GenBank/DDBJ whole genome shotgun (WGS) entry which is preliminary data.</text>
</comment>
<feature type="compositionally biased region" description="Basic residues" evidence="6">
    <location>
        <begin position="408"/>
        <end position="417"/>
    </location>
</feature>
<evidence type="ECO:0000313" key="9">
    <source>
        <dbReference type="Proteomes" id="UP001642483"/>
    </source>
</evidence>
<reference evidence="8 9" key="1">
    <citation type="submission" date="2024-02" db="EMBL/GenBank/DDBJ databases">
        <authorList>
            <person name="Daric V."/>
            <person name="Darras S."/>
        </authorList>
    </citation>
    <scope>NUCLEOTIDE SEQUENCE [LARGE SCALE GENOMIC DNA]</scope>
</reference>
<keyword evidence="2 4" id="KW-0863">Zinc-finger</keyword>
<dbReference type="Gene3D" id="6.10.140.2220">
    <property type="match status" value="1"/>
</dbReference>
<gene>
    <name evidence="8" type="ORF">CVLEPA_LOCUS3427</name>
</gene>
<dbReference type="SUPFAM" id="SSF144232">
    <property type="entry name" value="HIT/MYND zinc finger-like"/>
    <property type="match status" value="1"/>
</dbReference>
<evidence type="ECO:0000256" key="5">
    <source>
        <dbReference type="SAM" id="Coils"/>
    </source>
</evidence>
<keyword evidence="5" id="KW-0175">Coiled coil</keyword>
<feature type="region of interest" description="Disordered" evidence="6">
    <location>
        <begin position="675"/>
        <end position="694"/>
    </location>
</feature>
<feature type="region of interest" description="Disordered" evidence="6">
    <location>
        <begin position="706"/>
        <end position="729"/>
    </location>
</feature>
<dbReference type="EMBL" id="CAWYQH010000002">
    <property type="protein sequence ID" value="CAK8673663.1"/>
    <property type="molecule type" value="Genomic_DNA"/>
</dbReference>
<organism evidence="8 9">
    <name type="scientific">Clavelina lepadiformis</name>
    <name type="common">Light-bulb sea squirt</name>
    <name type="synonym">Ascidia lepadiformis</name>
    <dbReference type="NCBI Taxonomy" id="159417"/>
    <lineage>
        <taxon>Eukaryota</taxon>
        <taxon>Metazoa</taxon>
        <taxon>Chordata</taxon>
        <taxon>Tunicata</taxon>
        <taxon>Ascidiacea</taxon>
        <taxon>Aplousobranchia</taxon>
        <taxon>Clavelinidae</taxon>
        <taxon>Clavelina</taxon>
    </lineage>
</organism>
<evidence type="ECO:0000256" key="1">
    <source>
        <dbReference type="ARBA" id="ARBA00022723"/>
    </source>
</evidence>
<feature type="compositionally biased region" description="Basic and acidic residues" evidence="6">
    <location>
        <begin position="53"/>
        <end position="68"/>
    </location>
</feature>
<evidence type="ECO:0000256" key="3">
    <source>
        <dbReference type="ARBA" id="ARBA00022833"/>
    </source>
</evidence>
<feature type="region of interest" description="Disordered" evidence="6">
    <location>
        <begin position="365"/>
        <end position="443"/>
    </location>
</feature>
<feature type="region of interest" description="Disordered" evidence="6">
    <location>
        <begin position="470"/>
        <end position="498"/>
    </location>
</feature>
<feature type="compositionally biased region" description="Low complexity" evidence="6">
    <location>
        <begin position="39"/>
        <end position="51"/>
    </location>
</feature>
<feature type="compositionally biased region" description="Polar residues" evidence="6">
    <location>
        <begin position="712"/>
        <end position="727"/>
    </location>
</feature>
<evidence type="ECO:0000256" key="6">
    <source>
        <dbReference type="SAM" id="MobiDB-lite"/>
    </source>
</evidence>
<feature type="domain" description="MYND-type" evidence="7">
    <location>
        <begin position="1305"/>
        <end position="1341"/>
    </location>
</feature>
<proteinExistence type="predicted"/>
<name>A0ABP0F4L9_CLALP</name>
<dbReference type="PROSITE" id="PS50865">
    <property type="entry name" value="ZF_MYND_2"/>
    <property type="match status" value="1"/>
</dbReference>
<feature type="compositionally biased region" description="Low complexity" evidence="6">
    <location>
        <begin position="682"/>
        <end position="694"/>
    </location>
</feature>
<feature type="region of interest" description="Disordered" evidence="6">
    <location>
        <begin position="143"/>
        <end position="168"/>
    </location>
</feature>
<dbReference type="PROSITE" id="PS01360">
    <property type="entry name" value="ZF_MYND_1"/>
    <property type="match status" value="1"/>
</dbReference>
<feature type="coiled-coil region" evidence="5">
    <location>
        <begin position="1187"/>
        <end position="1221"/>
    </location>
</feature>
<dbReference type="Proteomes" id="UP001642483">
    <property type="component" value="Unassembled WGS sequence"/>
</dbReference>
<protein>
    <recommendedName>
        <fullName evidence="7">MYND-type domain-containing protein</fullName>
    </recommendedName>
</protein>
<keyword evidence="9" id="KW-1185">Reference proteome</keyword>
<evidence type="ECO:0000256" key="4">
    <source>
        <dbReference type="PROSITE-ProRule" id="PRU00134"/>
    </source>
</evidence>
<keyword evidence="1" id="KW-0479">Metal-binding</keyword>
<evidence type="ECO:0000313" key="8">
    <source>
        <dbReference type="EMBL" id="CAK8673663.1"/>
    </source>
</evidence>
<sequence>MAAIHKRVIGQYEASGNSPNLQERDKVIEIGHVLLKDIQQQTNQSKSNKSSRASKEVTKPKAEDDRTSAEPIQNNRKMFRNFKLRYRPILPRQVKVIGTFALITSATEVHRPNLKKEEPLIYMDKRKVSNSSGEEYSLQEFQPPALDDMTSDSDEEHHAKDEATSKNRCLRQRYQEKLGGLFPKNTVRLQDYDFSTSDNWSSSDYENDEFVIKKPRKAVAHGRNQINHVKYGEAQQINEHIILSSGIKDDAAGLNDSNTTMFMKTNIHHGANSAVGYCKENNADKKNKTRAKIEAISESKNFEPHIDPTSKPFVVAQQPVNGNRSVKREMLPRKEDVGFGERLLQEAGGKSHVTGVYKRQVQTTATLKKRGKSKEITPRSTSPNVVEDSKTTDDVIDSVNGGQDQSSKTKRKKRKISKGKENYMTNHADKQKGNGSEDSANDDETQLRLAMEFPRHNWLVKHLIKEKQLKESDEAETTGPATKSDKNAQNKEKESLVNSLCQPDVFKLPQSSSSDNAATNYTDLATTITPSPTLPTCAITEGQHNVVGIVKPFQHSGQPTFDVLSLSSYSKETRKQNPIEPTVSTIVEKSRALEHKGSSSAENLIKEVLDYSTKAIPNLKIQRCFSLAVAHADSNKPLDLTSKIKSAEEAFALDLSKKATLPTIKVNGEAESAAKKEKKINNESNTTYSSENSSKALLSTKTFLEEGRSKAGNESTKPPESFVSSESKGLDKPKWTETVQKETVLTATNQNQLHTFVKKTDSLVHLSPISTQQPPIKTLPIHSTSHSHLTMPFEAQKPSSGSSASLSFGKTFKSSSINENNLIEQKRNGIVCKKEQTPEVLSLLKRSVVTAKDQNKKPAQNANCEIIDVDALDDKLPDIKPRYKLKTPVTRKSASFPWQNIPQAQNLDKSRRLSNPETTMLSHFSQWGANVSHGFSSSPSLISPDKNGQPKTVTSHVQENKELFDQHKGLRNGRDRTVTLEHRKPSAFATSPGNGTSFYPGGLYDPILHPFEKQSNAISSTQPNKIRDRRSSQSLYLTMRQPPSGRTKLQEVLHHSQHPSEFRLPIKPVTHLPYHAPRSRATSSTHHAESTYPGKLLAPSIADQPYSRGVMNRLTPPSIKPLLPRPTVVRAPPGGVSINSTPISALATNTDRLLPNMFPVTSQRQLNHPVPIINKNQISPPLRNYSRNKADVLAAEVKAKKMELENKIRNLSEIEKRIQTDVLYSQMRTPEEHTKGIPLQHPGVKRKLKDPYLPKRMLSPIGTPFYSPFKLQEQSRMYYNKVARVDRPAMSNPLVDAREISKEWCVGCKNKAYFVCSGCRGVWYCSKQCQFHDWTRHSKTCV</sequence>
<feature type="region of interest" description="Disordered" evidence="6">
    <location>
        <begin position="39"/>
        <end position="74"/>
    </location>
</feature>